<sequence length="139" mass="15022">MSPRIWMTIAALLGAGGVMLGAYQAHGLEKSLVKRGLSEVEVVKQLHNCEVGVRYQMFHALAILAVALLFWRQPHMVLHMTGVFFLLGVAMFSGGLYLGVFTGDMIHWAIVPVGGLLLILGWLGLLITAWLPAAAPLSS</sequence>
<feature type="transmembrane region" description="Helical" evidence="6">
    <location>
        <begin position="83"/>
        <end position="100"/>
    </location>
</feature>
<dbReference type="EMBL" id="CP036433">
    <property type="protein sequence ID" value="QDU95681.1"/>
    <property type="molecule type" value="Genomic_DNA"/>
</dbReference>
<protein>
    <recommendedName>
        <fullName evidence="9">DUF423 domain-containing protein</fullName>
    </recommendedName>
</protein>
<keyword evidence="8" id="KW-1185">Reference proteome</keyword>
<name>A0A518DV14_9BACT</name>
<feature type="transmembrane region" description="Helical" evidence="6">
    <location>
        <begin position="106"/>
        <end position="131"/>
    </location>
</feature>
<evidence type="ECO:0008006" key="9">
    <source>
        <dbReference type="Google" id="ProtNLM"/>
    </source>
</evidence>
<evidence type="ECO:0000256" key="6">
    <source>
        <dbReference type="SAM" id="Phobius"/>
    </source>
</evidence>
<keyword evidence="4 6" id="KW-1133">Transmembrane helix</keyword>
<evidence type="ECO:0000256" key="1">
    <source>
        <dbReference type="ARBA" id="ARBA00004141"/>
    </source>
</evidence>
<dbReference type="Proteomes" id="UP000317648">
    <property type="component" value="Chromosome"/>
</dbReference>
<evidence type="ECO:0000256" key="4">
    <source>
        <dbReference type="ARBA" id="ARBA00022989"/>
    </source>
</evidence>
<dbReference type="PANTHER" id="PTHR43461:SF1">
    <property type="entry name" value="TRANSMEMBRANE PROTEIN 256"/>
    <property type="match status" value="1"/>
</dbReference>
<comment type="subcellular location">
    <subcellularLocation>
        <location evidence="1">Membrane</location>
        <topology evidence="1">Multi-pass membrane protein</topology>
    </subcellularLocation>
</comment>
<proteinExistence type="inferred from homology"/>
<keyword evidence="5 6" id="KW-0472">Membrane</keyword>
<dbReference type="RefSeq" id="WP_197443362.1">
    <property type="nucleotide sequence ID" value="NZ_CP036433.1"/>
</dbReference>
<feature type="transmembrane region" description="Helical" evidence="6">
    <location>
        <begin position="51"/>
        <end position="71"/>
    </location>
</feature>
<evidence type="ECO:0000256" key="5">
    <source>
        <dbReference type="ARBA" id="ARBA00023136"/>
    </source>
</evidence>
<dbReference type="InterPro" id="IPR006696">
    <property type="entry name" value="DUF423"/>
</dbReference>
<dbReference type="Pfam" id="PF04241">
    <property type="entry name" value="DUF423"/>
    <property type="match status" value="1"/>
</dbReference>
<keyword evidence="3 6" id="KW-0812">Transmembrane</keyword>
<organism evidence="7 8">
    <name type="scientific">Lignipirellula cremea</name>
    <dbReference type="NCBI Taxonomy" id="2528010"/>
    <lineage>
        <taxon>Bacteria</taxon>
        <taxon>Pseudomonadati</taxon>
        <taxon>Planctomycetota</taxon>
        <taxon>Planctomycetia</taxon>
        <taxon>Pirellulales</taxon>
        <taxon>Pirellulaceae</taxon>
        <taxon>Lignipirellula</taxon>
    </lineage>
</organism>
<gene>
    <name evidence="7" type="ORF">Pla8534_34980</name>
</gene>
<dbReference type="KEGG" id="lcre:Pla8534_34980"/>
<accession>A0A518DV14</accession>
<evidence type="ECO:0000256" key="3">
    <source>
        <dbReference type="ARBA" id="ARBA00022692"/>
    </source>
</evidence>
<dbReference type="GO" id="GO:0016020">
    <property type="term" value="C:membrane"/>
    <property type="evidence" value="ECO:0007669"/>
    <property type="project" value="UniProtKB-SubCell"/>
</dbReference>
<reference evidence="7 8" key="1">
    <citation type="submission" date="2019-02" db="EMBL/GenBank/DDBJ databases">
        <title>Deep-cultivation of Planctomycetes and their phenomic and genomic characterization uncovers novel biology.</title>
        <authorList>
            <person name="Wiegand S."/>
            <person name="Jogler M."/>
            <person name="Boedeker C."/>
            <person name="Pinto D."/>
            <person name="Vollmers J."/>
            <person name="Rivas-Marin E."/>
            <person name="Kohn T."/>
            <person name="Peeters S.H."/>
            <person name="Heuer A."/>
            <person name="Rast P."/>
            <person name="Oberbeckmann S."/>
            <person name="Bunk B."/>
            <person name="Jeske O."/>
            <person name="Meyerdierks A."/>
            <person name="Storesund J.E."/>
            <person name="Kallscheuer N."/>
            <person name="Luecker S."/>
            <person name="Lage O.M."/>
            <person name="Pohl T."/>
            <person name="Merkel B.J."/>
            <person name="Hornburger P."/>
            <person name="Mueller R.-W."/>
            <person name="Bruemmer F."/>
            <person name="Labrenz M."/>
            <person name="Spormann A.M."/>
            <person name="Op den Camp H."/>
            <person name="Overmann J."/>
            <person name="Amann R."/>
            <person name="Jetten M.S.M."/>
            <person name="Mascher T."/>
            <person name="Medema M.H."/>
            <person name="Devos D.P."/>
            <person name="Kaster A.-K."/>
            <person name="Ovreas L."/>
            <person name="Rohde M."/>
            <person name="Galperin M.Y."/>
            <person name="Jogler C."/>
        </authorList>
    </citation>
    <scope>NUCLEOTIDE SEQUENCE [LARGE SCALE GENOMIC DNA]</scope>
    <source>
        <strain evidence="7 8">Pla85_3_4</strain>
    </source>
</reference>
<evidence type="ECO:0000313" key="8">
    <source>
        <dbReference type="Proteomes" id="UP000317648"/>
    </source>
</evidence>
<evidence type="ECO:0000256" key="2">
    <source>
        <dbReference type="ARBA" id="ARBA00009694"/>
    </source>
</evidence>
<dbReference type="PANTHER" id="PTHR43461">
    <property type="entry name" value="TRANSMEMBRANE PROTEIN 256"/>
    <property type="match status" value="1"/>
</dbReference>
<comment type="similarity">
    <text evidence="2">Belongs to the UPF0382 family.</text>
</comment>
<dbReference type="AlphaFoldDB" id="A0A518DV14"/>
<evidence type="ECO:0000313" key="7">
    <source>
        <dbReference type="EMBL" id="QDU95681.1"/>
    </source>
</evidence>